<dbReference type="GeneID" id="101388270"/>
<keyword evidence="3 9" id="KW-0812">Transmembrane</keyword>
<dbReference type="PANTHER" id="PTHR22750">
    <property type="entry name" value="G-PROTEIN COUPLED RECEPTOR"/>
    <property type="match status" value="1"/>
</dbReference>
<name>A0ABM0HZQ6_CERSS</name>
<comment type="similarity">
    <text evidence="9">Belongs to the G-protein coupled receptor 1 family.</text>
</comment>
<feature type="transmembrane region" description="Helical" evidence="10">
    <location>
        <begin position="223"/>
        <end position="243"/>
    </location>
</feature>
<dbReference type="CDD" id="cd15104">
    <property type="entry name" value="7tmA_GPR119_R_insulinotropic_receptor"/>
    <property type="match status" value="1"/>
</dbReference>
<feature type="transmembrane region" description="Helical" evidence="10">
    <location>
        <begin position="157"/>
        <end position="186"/>
    </location>
</feature>
<feature type="transmembrane region" description="Helical" evidence="10">
    <location>
        <begin position="6"/>
        <end position="33"/>
    </location>
</feature>
<keyword evidence="4 10" id="KW-1133">Transmembrane helix</keyword>
<keyword evidence="7 9" id="KW-0675">Receptor</keyword>
<dbReference type="SUPFAM" id="SSF81321">
    <property type="entry name" value="Family A G protein-coupled receptor-like"/>
    <property type="match status" value="1"/>
</dbReference>
<protein>
    <submittedName>
        <fullName evidence="13">Glucose-dependent insulinotropic receptor</fullName>
    </submittedName>
</protein>
<gene>
    <name evidence="13" type="primary">LOC101388270</name>
</gene>
<evidence type="ECO:0000256" key="1">
    <source>
        <dbReference type="ARBA" id="ARBA00004651"/>
    </source>
</evidence>
<dbReference type="Pfam" id="PF00001">
    <property type="entry name" value="7tm_1"/>
    <property type="match status" value="1"/>
</dbReference>
<dbReference type="RefSeq" id="XP_004437345.1">
    <property type="nucleotide sequence ID" value="XM_004437288.2"/>
</dbReference>
<dbReference type="PROSITE" id="PS50262">
    <property type="entry name" value="G_PROTEIN_RECEP_F1_2"/>
    <property type="match status" value="1"/>
</dbReference>
<keyword evidence="2" id="KW-1003">Cell membrane</keyword>
<evidence type="ECO:0000256" key="4">
    <source>
        <dbReference type="ARBA" id="ARBA00022989"/>
    </source>
</evidence>
<reference evidence="13" key="1">
    <citation type="submission" date="2025-08" db="UniProtKB">
        <authorList>
            <consortium name="RefSeq"/>
        </authorList>
    </citation>
    <scope>IDENTIFICATION</scope>
</reference>
<accession>A0ABM0HZQ6</accession>
<organism evidence="12 13">
    <name type="scientific">Ceratotherium simum simum</name>
    <name type="common">Southern white rhinoceros</name>
    <dbReference type="NCBI Taxonomy" id="73337"/>
    <lineage>
        <taxon>Eukaryota</taxon>
        <taxon>Metazoa</taxon>
        <taxon>Chordata</taxon>
        <taxon>Craniata</taxon>
        <taxon>Vertebrata</taxon>
        <taxon>Euteleostomi</taxon>
        <taxon>Mammalia</taxon>
        <taxon>Eutheria</taxon>
        <taxon>Laurasiatheria</taxon>
        <taxon>Perissodactyla</taxon>
        <taxon>Rhinocerotidae</taxon>
        <taxon>Ceratotherium</taxon>
    </lineage>
</organism>
<feature type="domain" description="G-protein coupled receptors family 1 profile" evidence="11">
    <location>
        <begin position="21"/>
        <end position="279"/>
    </location>
</feature>
<keyword evidence="12" id="KW-1185">Reference proteome</keyword>
<evidence type="ECO:0000256" key="7">
    <source>
        <dbReference type="ARBA" id="ARBA00023170"/>
    </source>
</evidence>
<evidence type="ECO:0000256" key="5">
    <source>
        <dbReference type="ARBA" id="ARBA00023040"/>
    </source>
</evidence>
<proteinExistence type="inferred from homology"/>
<keyword evidence="5 9" id="KW-0297">G-protein coupled receptor</keyword>
<evidence type="ECO:0000256" key="8">
    <source>
        <dbReference type="ARBA" id="ARBA00023224"/>
    </source>
</evidence>
<evidence type="ECO:0000313" key="12">
    <source>
        <dbReference type="Proteomes" id="UP000694910"/>
    </source>
</evidence>
<feature type="transmembrane region" description="Helical" evidence="10">
    <location>
        <begin position="263"/>
        <end position="282"/>
    </location>
</feature>
<evidence type="ECO:0000259" key="11">
    <source>
        <dbReference type="PROSITE" id="PS50262"/>
    </source>
</evidence>
<dbReference type="InterPro" id="IPR017452">
    <property type="entry name" value="GPCR_Rhodpsn_7TM"/>
</dbReference>
<sequence>MESSFSFGVILAGLASLIIAANALVAVAVLLLIHKNDGVGLCFTLNLAVADALVGLAISGLVTDQLSSSAWPTQKTLCSLRMAFVTSSAAASVLTVMLIAFDRYLAIKQPLRYFQIMNGLVAGACIAGLWLVSYFIGFLPLGVPVFQQTTYQSPCTFFAVFHPLFVLTLSCAGFFPALLLFVFFYCDMLKIASMHSQQIRKMEHAGATARTYRPPRTPSDFKPFRTVAVLIGSFTLSWTPFLITSIVQVACQECCPYVVLEQYLWLLGVGNSLLNPLIYAYWQKEVRQQFYQMVLGVKKGLTSFLFLLSARDGGPEGPRESSYHIATISHAQLDGQDGKGREVSKCLLPPLSWPPQGDQMELGE</sequence>
<feature type="transmembrane region" description="Helical" evidence="10">
    <location>
        <begin position="113"/>
        <end position="137"/>
    </location>
</feature>
<evidence type="ECO:0000256" key="9">
    <source>
        <dbReference type="RuleBase" id="RU000688"/>
    </source>
</evidence>
<comment type="subcellular location">
    <subcellularLocation>
        <location evidence="1">Cell membrane</location>
        <topology evidence="1">Multi-pass membrane protein</topology>
    </subcellularLocation>
</comment>
<evidence type="ECO:0000256" key="2">
    <source>
        <dbReference type="ARBA" id="ARBA00022475"/>
    </source>
</evidence>
<dbReference type="InterPro" id="IPR028336">
    <property type="entry name" value="GPR119"/>
</dbReference>
<dbReference type="PROSITE" id="PS00237">
    <property type="entry name" value="G_PROTEIN_RECEP_F1_1"/>
    <property type="match status" value="1"/>
</dbReference>
<dbReference type="PRINTS" id="PR00237">
    <property type="entry name" value="GPCRRHODOPSN"/>
</dbReference>
<keyword evidence="6 10" id="KW-0472">Membrane</keyword>
<feature type="transmembrane region" description="Helical" evidence="10">
    <location>
        <begin position="82"/>
        <end position="101"/>
    </location>
</feature>
<evidence type="ECO:0000256" key="6">
    <source>
        <dbReference type="ARBA" id="ARBA00023136"/>
    </source>
</evidence>
<feature type="transmembrane region" description="Helical" evidence="10">
    <location>
        <begin position="40"/>
        <end position="62"/>
    </location>
</feature>
<evidence type="ECO:0000313" key="13">
    <source>
        <dbReference type="RefSeq" id="XP_004437345.1"/>
    </source>
</evidence>
<keyword evidence="8 9" id="KW-0807">Transducer</keyword>
<dbReference type="Proteomes" id="UP000694910">
    <property type="component" value="Unplaced"/>
</dbReference>
<dbReference type="Gene3D" id="1.20.1070.10">
    <property type="entry name" value="Rhodopsin 7-helix transmembrane proteins"/>
    <property type="match status" value="1"/>
</dbReference>
<evidence type="ECO:0000256" key="3">
    <source>
        <dbReference type="ARBA" id="ARBA00022692"/>
    </source>
</evidence>
<dbReference type="InterPro" id="IPR000276">
    <property type="entry name" value="GPCR_Rhodpsn"/>
</dbReference>
<evidence type="ECO:0000256" key="10">
    <source>
        <dbReference type="SAM" id="Phobius"/>
    </source>
</evidence>